<gene>
    <name evidence="5" type="ORF">JOQ06_017405</name>
</gene>
<evidence type="ECO:0000256" key="2">
    <source>
        <dbReference type="ARBA" id="ARBA00010448"/>
    </source>
</evidence>
<feature type="region of interest" description="Disordered" evidence="4">
    <location>
        <begin position="1"/>
        <end position="39"/>
    </location>
</feature>
<evidence type="ECO:0000313" key="5">
    <source>
        <dbReference type="EMBL" id="KAJ4935878.1"/>
    </source>
</evidence>
<dbReference type="PANTHER" id="PTHR10078:SF35">
    <property type="entry name" value="INTERLEUKIN-18"/>
    <property type="match status" value="1"/>
</dbReference>
<protein>
    <submittedName>
        <fullName evidence="5">Uncharacterized protein</fullName>
    </submittedName>
</protein>
<dbReference type="CDD" id="cd23298">
    <property type="entry name" value="beta-trefoil_IL18"/>
    <property type="match status" value="2"/>
</dbReference>
<dbReference type="SUPFAM" id="SSF50353">
    <property type="entry name" value="Cytokine"/>
    <property type="match status" value="2"/>
</dbReference>
<dbReference type="GO" id="GO:0019221">
    <property type="term" value="P:cytokine-mediated signaling pathway"/>
    <property type="evidence" value="ECO:0007669"/>
    <property type="project" value="TreeGrafter"/>
</dbReference>
<name>A0AAD6B427_9TELE</name>
<comment type="similarity">
    <text evidence="2">Belongs to the IL-1 family.</text>
</comment>
<dbReference type="GO" id="GO:0005615">
    <property type="term" value="C:extracellular space"/>
    <property type="evidence" value="ECO:0007669"/>
    <property type="project" value="InterPro"/>
</dbReference>
<feature type="compositionally biased region" description="Basic and acidic residues" evidence="4">
    <location>
        <begin position="1"/>
        <end position="11"/>
    </location>
</feature>
<feature type="region of interest" description="Disordered" evidence="4">
    <location>
        <begin position="87"/>
        <end position="111"/>
    </location>
</feature>
<dbReference type="GO" id="GO:0005125">
    <property type="term" value="F:cytokine activity"/>
    <property type="evidence" value="ECO:0007669"/>
    <property type="project" value="InterPro"/>
</dbReference>
<dbReference type="Gene3D" id="2.80.10.50">
    <property type="match status" value="2"/>
</dbReference>
<dbReference type="AlphaFoldDB" id="A0AAD6B427"/>
<accession>A0AAD6B427</accession>
<dbReference type="GO" id="GO:0071222">
    <property type="term" value="P:cellular response to lipopolysaccharide"/>
    <property type="evidence" value="ECO:0007669"/>
    <property type="project" value="TreeGrafter"/>
</dbReference>
<dbReference type="InterPro" id="IPR008996">
    <property type="entry name" value="IL1/FGF"/>
</dbReference>
<feature type="compositionally biased region" description="Low complexity" evidence="4">
    <location>
        <begin position="12"/>
        <end position="28"/>
    </location>
</feature>
<sequence length="399" mass="45089">MSAKESDKRSDVTSSARTSSTSASAATKARAKAEAARVRASFADRDAKLKLELAEREAQTALEKARFEVQLESLALQREAAAASAQADVLEAAEEQHKPPRSKSSQREMEDRTDYQFKIQNYNDMETDGGPKGRPIMLYASIGGDKMVVRCQQDSISSEKIDLPKKIDESTSDKLFYMEECQASHMYKFRSSKFPNKYLGFAPGANGNLNKLVLKTSEEPDNKWGYTHCLRAHCIFKEMAEDLAEDGFAKSPLEPEIRWVLSKSNQFLLFHESQFEVKNLDETELNQPDCQFKIQNYNDMETDGGPKGRPIMLYASIGGDKMVVRCQQDSISSEKIDLPMKIDESTSDKLFYMEECQASHMYKFRSSKFPNKYLGFAPDANGNLNKLVLKTSEEPDNKW</sequence>
<evidence type="ECO:0000256" key="3">
    <source>
        <dbReference type="ARBA" id="ARBA00022525"/>
    </source>
</evidence>
<keyword evidence="3" id="KW-0964">Secreted</keyword>
<dbReference type="GO" id="GO:0006954">
    <property type="term" value="P:inflammatory response"/>
    <property type="evidence" value="ECO:0007669"/>
    <property type="project" value="InterPro"/>
</dbReference>
<dbReference type="Proteomes" id="UP001219934">
    <property type="component" value="Unassembled WGS sequence"/>
</dbReference>
<evidence type="ECO:0000256" key="1">
    <source>
        <dbReference type="ARBA" id="ARBA00004613"/>
    </source>
</evidence>
<dbReference type="PANTHER" id="PTHR10078">
    <property type="entry name" value="INTERLEUKIN-1 FAMILY MEMBER"/>
    <property type="match status" value="1"/>
</dbReference>
<proteinExistence type="inferred from homology"/>
<dbReference type="GO" id="GO:0006955">
    <property type="term" value="P:immune response"/>
    <property type="evidence" value="ECO:0007669"/>
    <property type="project" value="InterPro"/>
</dbReference>
<dbReference type="EMBL" id="JAPTMU010000011">
    <property type="protein sequence ID" value="KAJ4935878.1"/>
    <property type="molecule type" value="Genomic_DNA"/>
</dbReference>
<comment type="subcellular location">
    <subcellularLocation>
        <location evidence="1">Secreted</location>
    </subcellularLocation>
</comment>
<reference evidence="5" key="1">
    <citation type="submission" date="2022-11" db="EMBL/GenBank/DDBJ databases">
        <title>Chromosome-level genome of Pogonophryne albipinna.</title>
        <authorList>
            <person name="Jo E."/>
        </authorList>
    </citation>
    <scope>NUCLEOTIDE SEQUENCE</scope>
    <source>
        <strain evidence="5">SGF0006</strain>
        <tissue evidence="5">Muscle</tissue>
    </source>
</reference>
<keyword evidence="6" id="KW-1185">Reference proteome</keyword>
<dbReference type="GO" id="GO:0010628">
    <property type="term" value="P:positive regulation of gene expression"/>
    <property type="evidence" value="ECO:0007669"/>
    <property type="project" value="TreeGrafter"/>
</dbReference>
<dbReference type="Pfam" id="PF00340">
    <property type="entry name" value="IL1"/>
    <property type="match status" value="2"/>
</dbReference>
<organism evidence="5 6">
    <name type="scientific">Pogonophryne albipinna</name>
    <dbReference type="NCBI Taxonomy" id="1090488"/>
    <lineage>
        <taxon>Eukaryota</taxon>
        <taxon>Metazoa</taxon>
        <taxon>Chordata</taxon>
        <taxon>Craniata</taxon>
        <taxon>Vertebrata</taxon>
        <taxon>Euteleostomi</taxon>
        <taxon>Actinopterygii</taxon>
        <taxon>Neopterygii</taxon>
        <taxon>Teleostei</taxon>
        <taxon>Neoteleostei</taxon>
        <taxon>Acanthomorphata</taxon>
        <taxon>Eupercaria</taxon>
        <taxon>Perciformes</taxon>
        <taxon>Notothenioidei</taxon>
        <taxon>Pogonophryne</taxon>
    </lineage>
</organism>
<comment type="caution">
    <text evidence="5">The sequence shown here is derived from an EMBL/GenBank/DDBJ whole genome shotgun (WGS) entry which is preliminary data.</text>
</comment>
<evidence type="ECO:0000256" key="4">
    <source>
        <dbReference type="SAM" id="MobiDB-lite"/>
    </source>
</evidence>
<dbReference type="InterPro" id="IPR000975">
    <property type="entry name" value="IL-1_fam"/>
</dbReference>
<evidence type="ECO:0000313" key="6">
    <source>
        <dbReference type="Proteomes" id="UP001219934"/>
    </source>
</evidence>